<accession>A0A0F6Z717</accession>
<dbReference type="Proteomes" id="UP000034037">
    <property type="component" value="Chromosome"/>
</dbReference>
<dbReference type="AlphaFoldDB" id="A0A0F6Z717"/>
<name>A0A0F6Z717_9CORY</name>
<dbReference type="HOGENOM" id="CLU_2367338_0_0_11"/>
<gene>
    <name evidence="1" type="ORF">YH66_11980</name>
</gene>
<evidence type="ECO:0000313" key="2">
    <source>
        <dbReference type="Proteomes" id="UP000034037"/>
    </source>
</evidence>
<dbReference type="EMBL" id="CP011309">
    <property type="protein sequence ID" value="AKF28212.1"/>
    <property type="molecule type" value="Genomic_DNA"/>
</dbReference>
<sequence length="95" mass="11066">MKDIFLPDPDPGTHWEFRKQDSLVGPYFVLVNSDDGAELGNVLLDAYVFRSGLIRAAKKVIERHRLSIDRDRDLKVLASRYPYRTPRRYKEMGRG</sequence>
<organism evidence="1 2">
    <name type="scientific">[Brevibacterium] flavum</name>
    <dbReference type="NCBI Taxonomy" id="92706"/>
    <lineage>
        <taxon>Bacteria</taxon>
        <taxon>Bacillati</taxon>
        <taxon>Actinomycetota</taxon>
        <taxon>Actinomycetes</taxon>
        <taxon>Mycobacteriales</taxon>
        <taxon>Corynebacteriaceae</taxon>
        <taxon>Corynebacterium</taxon>
    </lineage>
</organism>
<dbReference type="RefSeq" id="WP_003859145.1">
    <property type="nucleotide sequence ID" value="NZ_CP011309.1"/>
</dbReference>
<dbReference type="PATRIC" id="fig|92706.3.peg.2507"/>
<keyword evidence="2" id="KW-1185">Reference proteome</keyword>
<reference evidence="1 2" key="1">
    <citation type="submission" date="2015-04" db="EMBL/GenBank/DDBJ databases">
        <title>Complete Genome Sequence of Brevibacterium flavum ATCC 15168.</title>
        <authorList>
            <person name="Ahn J."/>
            <person name="Park G."/>
            <person name="Jeon W."/>
            <person name="Jang Y."/>
            <person name="Jang M."/>
            <person name="Lee H."/>
            <person name="Lee H."/>
        </authorList>
    </citation>
    <scope>NUCLEOTIDE SEQUENCE [LARGE SCALE GENOMIC DNA]</scope>
    <source>
        <strain evidence="1 2">ATCC 15168</strain>
    </source>
</reference>
<protein>
    <submittedName>
        <fullName evidence="1">Uncharacterized protein</fullName>
    </submittedName>
</protein>
<proteinExistence type="predicted"/>
<evidence type="ECO:0000313" key="1">
    <source>
        <dbReference type="EMBL" id="AKF28212.1"/>
    </source>
</evidence>